<dbReference type="PANTHER" id="PTHR46539">
    <property type="entry name" value="E3 UBIQUITIN-PROTEIN LIGASE ATL42"/>
    <property type="match status" value="1"/>
</dbReference>
<keyword evidence="5" id="KW-0862">Zinc</keyword>
<dbReference type="Proteomes" id="UP001652680">
    <property type="component" value="Unassembled WGS sequence"/>
</dbReference>
<dbReference type="EnsemblMetazoa" id="XM_044460645.1">
    <property type="protein sequence ID" value="XP_044316580.1"/>
    <property type="gene ID" value="LOC123037875"/>
</dbReference>
<evidence type="ECO:0000313" key="12">
    <source>
        <dbReference type="Proteomes" id="UP001652680"/>
    </source>
</evidence>
<organism evidence="11 12">
    <name type="scientific">Drosophila rhopaloa</name>
    <name type="common">Fruit fly</name>
    <dbReference type="NCBI Taxonomy" id="1041015"/>
    <lineage>
        <taxon>Eukaryota</taxon>
        <taxon>Metazoa</taxon>
        <taxon>Ecdysozoa</taxon>
        <taxon>Arthropoda</taxon>
        <taxon>Hexapoda</taxon>
        <taxon>Insecta</taxon>
        <taxon>Pterygota</taxon>
        <taxon>Neoptera</taxon>
        <taxon>Endopterygota</taxon>
        <taxon>Diptera</taxon>
        <taxon>Brachycera</taxon>
        <taxon>Muscomorpha</taxon>
        <taxon>Ephydroidea</taxon>
        <taxon>Drosophilidae</taxon>
        <taxon>Drosophila</taxon>
        <taxon>Sophophora</taxon>
    </lineage>
</organism>
<evidence type="ECO:0000313" key="11">
    <source>
        <dbReference type="EnsemblMetazoa" id="XP_044316580.1"/>
    </source>
</evidence>
<evidence type="ECO:0000256" key="7">
    <source>
        <dbReference type="ARBA" id="ARBA00023136"/>
    </source>
</evidence>
<dbReference type="PANTHER" id="PTHR46539:SF1">
    <property type="entry name" value="E3 UBIQUITIN-PROTEIN LIGASE ATL42"/>
    <property type="match status" value="1"/>
</dbReference>
<evidence type="ECO:0000256" key="5">
    <source>
        <dbReference type="ARBA" id="ARBA00022833"/>
    </source>
</evidence>
<evidence type="ECO:0000256" key="8">
    <source>
        <dbReference type="PROSITE-ProRule" id="PRU00175"/>
    </source>
</evidence>
<dbReference type="SUPFAM" id="SSF57850">
    <property type="entry name" value="RING/U-box"/>
    <property type="match status" value="1"/>
</dbReference>
<evidence type="ECO:0000256" key="9">
    <source>
        <dbReference type="SAM" id="MobiDB-lite"/>
    </source>
</evidence>
<evidence type="ECO:0000256" key="1">
    <source>
        <dbReference type="ARBA" id="ARBA00004370"/>
    </source>
</evidence>
<dbReference type="GeneID" id="123037875"/>
<evidence type="ECO:0000256" key="6">
    <source>
        <dbReference type="ARBA" id="ARBA00022989"/>
    </source>
</evidence>
<sequence length="379" mass="43646">MSVRHSLDRPSMPNNESSCEICSQPMTQLDMRLITRCMHTFHRLCILNWLDSSRICPVCNHNVTRNSLMEVVPREGLKQNRETDSNGRLLLSSGQKKKKKRVPESEVTAANNDQVTPRDENIENSYNSEDNRHSNSVEQRIVNQIERLVNSQLDQMNLTIEGLSRQISRMTTDQINRRSIETAVNIEPEWGRSITPVGLNGEAPPFVPSVSQGQNNQERMSRSNSISADIGKIVNVISGWKLQYNGSRNGMPVGKFIYMVTALTNDCLDGKFEILCDHIHILFSGRASEWFWRYRRTVDKVVWKSLCSSLSSYFHDPLSDDDVRELIRDRKQQPNESFDEFHNAIMLLVDRLQYPISESQLVSVLKRNLRPFSGNKFFR</sequence>
<keyword evidence="6" id="KW-1133">Transmembrane helix</keyword>
<dbReference type="RefSeq" id="XP_044316580.1">
    <property type="nucleotide sequence ID" value="XM_044460645.1"/>
</dbReference>
<dbReference type="InterPro" id="IPR013083">
    <property type="entry name" value="Znf_RING/FYVE/PHD"/>
</dbReference>
<dbReference type="Pfam" id="PF03732">
    <property type="entry name" value="Retrotrans_gag"/>
    <property type="match status" value="1"/>
</dbReference>
<dbReference type="SMART" id="SM00184">
    <property type="entry name" value="RING"/>
    <property type="match status" value="1"/>
</dbReference>
<keyword evidence="3" id="KW-0479">Metal-binding</keyword>
<reference evidence="12" key="1">
    <citation type="journal article" date="2021" name="Elife">
        <title>Highly contiguous assemblies of 101 drosophilid genomes.</title>
        <authorList>
            <person name="Kim B.Y."/>
            <person name="Wang J.R."/>
            <person name="Miller D.E."/>
            <person name="Barmina O."/>
            <person name="Delaney E."/>
            <person name="Thompson A."/>
            <person name="Comeault A.A."/>
            <person name="Peede D."/>
            <person name="D'Agostino E.R."/>
            <person name="Pelaez J."/>
            <person name="Aguilar J.M."/>
            <person name="Haji D."/>
            <person name="Matsunaga T."/>
            <person name="Armstrong E.E."/>
            <person name="Zych M."/>
            <person name="Ogawa Y."/>
            <person name="Stamenkovic-Radak M."/>
            <person name="Jelic M."/>
            <person name="Veselinovic M.S."/>
            <person name="Tanaskovic M."/>
            <person name="Eric P."/>
            <person name="Gao J.J."/>
            <person name="Katoh T.K."/>
            <person name="Toda M.J."/>
            <person name="Watabe H."/>
            <person name="Watada M."/>
            <person name="Davis J.S."/>
            <person name="Moyle L.C."/>
            <person name="Manoli G."/>
            <person name="Bertolini E."/>
            <person name="Kostal V."/>
            <person name="Hawley R.S."/>
            <person name="Takahashi A."/>
            <person name="Jones C.D."/>
            <person name="Price D.K."/>
            <person name="Whiteman N."/>
            <person name="Kopp A."/>
            <person name="Matute D.R."/>
            <person name="Petrov D.A."/>
        </authorList>
    </citation>
    <scope>NUCLEOTIDE SEQUENCE [LARGE SCALE GENOMIC DNA]</scope>
</reference>
<feature type="region of interest" description="Disordered" evidence="9">
    <location>
        <begin position="74"/>
        <end position="136"/>
    </location>
</feature>
<evidence type="ECO:0000256" key="3">
    <source>
        <dbReference type="ARBA" id="ARBA00022723"/>
    </source>
</evidence>
<comment type="subcellular location">
    <subcellularLocation>
        <location evidence="1">Membrane</location>
    </subcellularLocation>
</comment>
<evidence type="ECO:0000259" key="10">
    <source>
        <dbReference type="PROSITE" id="PS50089"/>
    </source>
</evidence>
<evidence type="ECO:0000256" key="2">
    <source>
        <dbReference type="ARBA" id="ARBA00022692"/>
    </source>
</evidence>
<dbReference type="InterPro" id="IPR005162">
    <property type="entry name" value="Retrotrans_gag_dom"/>
</dbReference>
<proteinExistence type="predicted"/>
<name>A0ABM5JCN0_DRORH</name>
<feature type="domain" description="RING-type" evidence="10">
    <location>
        <begin position="19"/>
        <end position="60"/>
    </location>
</feature>
<keyword evidence="12" id="KW-1185">Reference proteome</keyword>
<feature type="compositionally biased region" description="Basic and acidic residues" evidence="9">
    <location>
        <begin position="74"/>
        <end position="85"/>
    </location>
</feature>
<keyword evidence="4 8" id="KW-0863">Zinc-finger</keyword>
<dbReference type="Pfam" id="PF13639">
    <property type="entry name" value="zf-RING_2"/>
    <property type="match status" value="1"/>
</dbReference>
<keyword evidence="2" id="KW-0812">Transmembrane</keyword>
<dbReference type="Gene3D" id="3.30.40.10">
    <property type="entry name" value="Zinc/RING finger domain, C3HC4 (zinc finger)"/>
    <property type="match status" value="1"/>
</dbReference>
<keyword evidence="7" id="KW-0472">Membrane</keyword>
<reference evidence="11" key="2">
    <citation type="submission" date="2025-05" db="UniProtKB">
        <authorList>
            <consortium name="EnsemblMetazoa"/>
        </authorList>
    </citation>
    <scope>IDENTIFICATION</scope>
</reference>
<evidence type="ECO:0000256" key="4">
    <source>
        <dbReference type="ARBA" id="ARBA00022771"/>
    </source>
</evidence>
<protein>
    <recommendedName>
        <fullName evidence="10">RING-type domain-containing protein</fullName>
    </recommendedName>
</protein>
<dbReference type="InterPro" id="IPR001841">
    <property type="entry name" value="Znf_RING"/>
</dbReference>
<dbReference type="PROSITE" id="PS50089">
    <property type="entry name" value="ZF_RING_2"/>
    <property type="match status" value="1"/>
</dbReference>
<accession>A0ABM5JCN0</accession>